<dbReference type="Gene3D" id="3.40.50.800">
    <property type="entry name" value="Anticodon-binding domain"/>
    <property type="match status" value="1"/>
</dbReference>
<keyword evidence="4 8" id="KW-0648">Protein biosynthesis</keyword>
<dbReference type="SUPFAM" id="SSF64586">
    <property type="entry name" value="C-terminal domain of ProRS"/>
    <property type="match status" value="1"/>
</dbReference>
<dbReference type="EMBL" id="GG697241">
    <property type="protein sequence ID" value="EET89638.1"/>
    <property type="molecule type" value="Genomic_DNA"/>
</dbReference>
<comment type="subcellular location">
    <subcellularLocation>
        <location evidence="8">Cytoplasm</location>
    </subcellularLocation>
</comment>
<comment type="similarity">
    <text evidence="7 8">Belongs to the class-II aminoacyl-tRNA synthetase family. ProS type 3 subfamily.</text>
</comment>
<evidence type="ECO:0000256" key="1">
    <source>
        <dbReference type="ARBA" id="ARBA00022598"/>
    </source>
</evidence>
<dbReference type="InterPro" id="IPR036621">
    <property type="entry name" value="Anticodon-bd_dom_sf"/>
</dbReference>
<dbReference type="EC" id="6.1.1.15" evidence="8"/>
<evidence type="ECO:0000256" key="4">
    <source>
        <dbReference type="ARBA" id="ARBA00022917"/>
    </source>
</evidence>
<dbReference type="PANTHER" id="PTHR43382:SF2">
    <property type="entry name" value="BIFUNCTIONAL GLUTAMATE_PROLINE--TRNA LIGASE"/>
    <property type="match status" value="1"/>
</dbReference>
<evidence type="ECO:0000256" key="8">
    <source>
        <dbReference type="HAMAP-Rule" id="MF_01571"/>
    </source>
</evidence>
<dbReference type="InterPro" id="IPR002316">
    <property type="entry name" value="Pro-tRNA-ligase_IIa"/>
</dbReference>
<dbReference type="GO" id="GO:0004827">
    <property type="term" value="F:proline-tRNA ligase activity"/>
    <property type="evidence" value="ECO:0007669"/>
    <property type="project" value="UniProtKB-UniRule"/>
</dbReference>
<dbReference type="Pfam" id="PF03129">
    <property type="entry name" value="HGTP_anticodon"/>
    <property type="match status" value="1"/>
</dbReference>
<comment type="subunit">
    <text evidence="8">Homodimer.</text>
</comment>
<comment type="domain">
    <text evidence="8">Consists of three domains: the N-terminal catalytic domain, the anticodon-binding domain and the C-terminal extension.</text>
</comment>
<dbReference type="PROSITE" id="PS50862">
    <property type="entry name" value="AA_TRNA_LIGASE_II"/>
    <property type="match status" value="1"/>
</dbReference>
<dbReference type="NCBIfam" id="TIGR00408">
    <property type="entry name" value="proS_fam_I"/>
    <property type="match status" value="1"/>
</dbReference>
<reference evidence="10 11" key="2">
    <citation type="journal article" date="2010" name="Proc. Natl. Acad. Sci. U.S.A.">
        <title>Enigmatic, ultrasmall, uncultivated Archaea.</title>
        <authorList>
            <person name="Baker B.J."/>
            <person name="Comolli L.R."/>
            <person name="Dick G.J."/>
            <person name="Hauser L.J."/>
            <person name="Hyatt D."/>
            <person name="Dill B.D."/>
            <person name="Land M.L."/>
            <person name="Verberkmoes N.C."/>
            <person name="Hettich R.L."/>
            <person name="Banfield J.F."/>
        </authorList>
    </citation>
    <scope>NUCLEOTIDE SEQUENCE [LARGE SCALE GENOMIC DNA]</scope>
    <source>
        <strain evidence="10">ARMAN-2</strain>
    </source>
</reference>
<keyword evidence="3 8" id="KW-0067">ATP-binding</keyword>
<dbReference type="GO" id="GO:0017101">
    <property type="term" value="C:aminoacyl-tRNA synthetase multienzyme complex"/>
    <property type="evidence" value="ECO:0007669"/>
    <property type="project" value="TreeGrafter"/>
</dbReference>
<dbReference type="PRINTS" id="PR01046">
    <property type="entry name" value="TRNASYNTHPRO"/>
</dbReference>
<protein>
    <recommendedName>
        <fullName evidence="8">Proline--tRNA ligase</fullName>
        <ecNumber evidence="8">6.1.1.15</ecNumber>
    </recommendedName>
    <alternativeName>
        <fullName evidence="8">Prolyl-tRNA synthetase</fullName>
        <shortName evidence="8">ProRS</shortName>
    </alternativeName>
</protein>
<comment type="catalytic activity">
    <reaction evidence="6 8">
        <text>tRNA(Pro) + L-proline + ATP = L-prolyl-tRNA(Pro) + AMP + diphosphate</text>
        <dbReference type="Rhea" id="RHEA:14305"/>
        <dbReference type="Rhea" id="RHEA-COMP:9700"/>
        <dbReference type="Rhea" id="RHEA-COMP:9702"/>
        <dbReference type="ChEBI" id="CHEBI:30616"/>
        <dbReference type="ChEBI" id="CHEBI:33019"/>
        <dbReference type="ChEBI" id="CHEBI:60039"/>
        <dbReference type="ChEBI" id="CHEBI:78442"/>
        <dbReference type="ChEBI" id="CHEBI:78532"/>
        <dbReference type="ChEBI" id="CHEBI:456215"/>
        <dbReference type="EC" id="6.1.1.15"/>
    </reaction>
</comment>
<dbReference type="InterPro" id="IPR002314">
    <property type="entry name" value="aa-tRNA-synt_IIb"/>
</dbReference>
<dbReference type="Proteomes" id="UP000332487">
    <property type="component" value="Unassembled WGS sequence"/>
</dbReference>
<reference evidence="10 11" key="1">
    <citation type="journal article" date="2009" name="Genome Biol.">
        <title>Community-wide analysis of microbial genome sequence signatures.</title>
        <authorList>
            <person name="Dick G.J."/>
            <person name="Andersson A.F."/>
            <person name="Baker B.J."/>
            <person name="Simmons S.L."/>
            <person name="Thomas B.C."/>
            <person name="Yelton A.P."/>
            <person name="Banfield J.F."/>
        </authorList>
    </citation>
    <scope>NUCLEOTIDE SEQUENCE [LARGE SCALE GENOMIC DNA]</scope>
    <source>
        <strain evidence="10">ARMAN-2</strain>
    </source>
</reference>
<feature type="domain" description="Aminoacyl-transfer RNA synthetases class-II family profile" evidence="9">
    <location>
        <begin position="36"/>
        <end position="287"/>
    </location>
</feature>
<evidence type="ECO:0000256" key="6">
    <source>
        <dbReference type="ARBA" id="ARBA00047671"/>
    </source>
</evidence>
<keyword evidence="1 8" id="KW-0436">Ligase</keyword>
<evidence type="ECO:0000256" key="2">
    <source>
        <dbReference type="ARBA" id="ARBA00022741"/>
    </source>
</evidence>
<dbReference type="Pfam" id="PF09180">
    <property type="entry name" value="ProRS-C_1"/>
    <property type="match status" value="1"/>
</dbReference>
<dbReference type="SUPFAM" id="SSF52954">
    <property type="entry name" value="Class II aaRS ABD-related"/>
    <property type="match status" value="1"/>
</dbReference>
<dbReference type="FunFam" id="3.40.50.800:FF:000005">
    <property type="entry name" value="bifunctional glutamate/proline--tRNA ligase"/>
    <property type="match status" value="1"/>
</dbReference>
<evidence type="ECO:0000313" key="10">
    <source>
        <dbReference type="EMBL" id="EET89638.1"/>
    </source>
</evidence>
<evidence type="ECO:0000256" key="3">
    <source>
        <dbReference type="ARBA" id="ARBA00022840"/>
    </source>
</evidence>
<evidence type="ECO:0000313" key="11">
    <source>
        <dbReference type="Proteomes" id="UP000332487"/>
    </source>
</evidence>
<dbReference type="InterPro" id="IPR016061">
    <property type="entry name" value="Pro-tRNA_ligase_II_C"/>
</dbReference>
<accession>C7DI64</accession>
<evidence type="ECO:0000256" key="5">
    <source>
        <dbReference type="ARBA" id="ARBA00023146"/>
    </source>
</evidence>
<dbReference type="InterPro" id="IPR004499">
    <property type="entry name" value="Pro-tRNA-ligase_IIa_arc-type"/>
</dbReference>
<dbReference type="CDD" id="cd00862">
    <property type="entry name" value="ProRS_anticodon_zinc"/>
    <property type="match status" value="1"/>
</dbReference>
<dbReference type="InterPro" id="IPR045864">
    <property type="entry name" value="aa-tRNA-synth_II/BPL/LPL"/>
</dbReference>
<dbReference type="GO" id="GO:0006433">
    <property type="term" value="P:prolyl-tRNA aminoacylation"/>
    <property type="evidence" value="ECO:0007669"/>
    <property type="project" value="UniProtKB-UniRule"/>
</dbReference>
<keyword evidence="5 8" id="KW-0030">Aminoacyl-tRNA synthetase</keyword>
<dbReference type="Gene3D" id="3.30.110.30">
    <property type="entry name" value="C-terminal domain of ProRS"/>
    <property type="match status" value="1"/>
</dbReference>
<dbReference type="InterPro" id="IPR017449">
    <property type="entry name" value="Pro-tRNA_synth_II"/>
</dbReference>
<dbReference type="FunFam" id="3.30.930.10:FF:000037">
    <property type="entry name" value="Proline--tRNA ligase"/>
    <property type="match status" value="1"/>
</dbReference>
<evidence type="ECO:0000259" key="9">
    <source>
        <dbReference type="PROSITE" id="PS50862"/>
    </source>
</evidence>
<proteinExistence type="inferred from homology"/>
<dbReference type="GO" id="GO:0005524">
    <property type="term" value="F:ATP binding"/>
    <property type="evidence" value="ECO:0007669"/>
    <property type="project" value="UniProtKB-UniRule"/>
</dbReference>
<dbReference type="CDD" id="cd00778">
    <property type="entry name" value="ProRS_core_arch_euk"/>
    <property type="match status" value="1"/>
</dbReference>
<comment type="function">
    <text evidence="8">Catalyzes the attachment of proline to tRNA(Pro) in a two-step reaction: proline is first activated by ATP to form Pro-AMP and then transferred to the acceptor end of tRNA(Pro).</text>
</comment>
<dbReference type="GO" id="GO:0005737">
    <property type="term" value="C:cytoplasm"/>
    <property type="evidence" value="ECO:0007669"/>
    <property type="project" value="UniProtKB-SubCell"/>
</dbReference>
<keyword evidence="2 8" id="KW-0547">Nucleotide-binding</keyword>
<dbReference type="InterPro" id="IPR033721">
    <property type="entry name" value="ProRS_core_arch_euk"/>
</dbReference>
<keyword evidence="11" id="KW-1185">Reference proteome</keyword>
<dbReference type="PANTHER" id="PTHR43382">
    <property type="entry name" value="PROLYL-TRNA SYNTHETASE"/>
    <property type="match status" value="1"/>
</dbReference>
<dbReference type="InterPro" id="IPR004154">
    <property type="entry name" value="Anticodon-bd"/>
</dbReference>
<sequence length="484" mass="55645">MEENGRNKALKAKKNDNFSDWYTEVLITSEFVDYSAVSGVIVFRPDGYFVWDAIRNATNELFIKAGIQNAYFPLFIPEKFLEKEKEHVKGFTPEVAWVTHAGDSKLDERLAVRPTSETIMYDSYSKWIRSWRDLPLRLNQWNNVVRWEFKHPTPFLRSREFLWNEGHTAFATQAEADAERDVILGIYEKVLEEYLALPGIKGRKTNYEKFAGALRSYSIEHLMPDGKAIQGPDFHSDGQNFSKAFEIKFLDKRGKMEYVYQNTFAISTRELGVLVATHSDDKGLIIPPKLARIQVVIVPIYKTENRDSIIDYCKKIKKELEDSFRVFLDDSDAYSPGWKFNEWELKGVPVRIEIGEKETKLDEATLFRRDTLAKSKAKASQIKASVESIMKDIHSNLYKKALNFLSAHIYHVDTYEELKKMAGKGFVQAPFCESEECELKIKDETGMKTSNIPFSANPPQGIKGKKCVYCGKEATVIVNFAKSY</sequence>
<dbReference type="Gene3D" id="3.30.930.10">
    <property type="entry name" value="Bira Bifunctional Protein, Domain 2"/>
    <property type="match status" value="1"/>
</dbReference>
<evidence type="ECO:0000256" key="7">
    <source>
        <dbReference type="ARBA" id="ARBA00060806"/>
    </source>
</evidence>
<dbReference type="InterPro" id="IPR006195">
    <property type="entry name" value="aa-tRNA-synth_II"/>
</dbReference>
<name>C7DI64_MICA2</name>
<organism evidence="10 11">
    <name type="scientific">Candidatus Micrarchaeum acidiphilum ARMAN-2</name>
    <dbReference type="NCBI Taxonomy" id="425595"/>
    <lineage>
        <taxon>Archaea</taxon>
        <taxon>Candidatus Micrarchaeota</taxon>
        <taxon>Candidatus Micrarchaeia</taxon>
        <taxon>Candidatus Micrarchaeales</taxon>
        <taxon>Candidatus Micrarchaeaceae</taxon>
        <taxon>Candidatus Micrarchaeum</taxon>
    </lineage>
</organism>
<keyword evidence="8" id="KW-0963">Cytoplasm</keyword>
<dbReference type="SMART" id="SM00946">
    <property type="entry name" value="ProRS-C_1"/>
    <property type="match status" value="1"/>
</dbReference>
<dbReference type="SUPFAM" id="SSF55681">
    <property type="entry name" value="Class II aaRS and biotin synthetases"/>
    <property type="match status" value="1"/>
</dbReference>
<dbReference type="Pfam" id="PF00587">
    <property type="entry name" value="tRNA-synt_2b"/>
    <property type="match status" value="1"/>
</dbReference>
<gene>
    <name evidence="8" type="primary">proS</name>
    <name evidence="10" type="ORF">UNLARM2_0756</name>
</gene>
<dbReference type="HAMAP" id="MF_01571">
    <property type="entry name" value="Pro_tRNA_synth_type3"/>
    <property type="match status" value="1"/>
</dbReference>
<dbReference type="AlphaFoldDB" id="C7DI64"/>